<dbReference type="InterPro" id="IPR000315">
    <property type="entry name" value="Znf_B-box"/>
</dbReference>
<dbReference type="PROSITE" id="PS50119">
    <property type="entry name" value="ZF_BBOX"/>
    <property type="match status" value="1"/>
</dbReference>
<dbReference type="EMBL" id="JH817869">
    <property type="protein sequence ID" value="EKC41497.1"/>
    <property type="molecule type" value="Genomic_DNA"/>
</dbReference>
<organism evidence="1">
    <name type="scientific">Magallana gigas</name>
    <name type="common">Pacific oyster</name>
    <name type="synonym">Crassostrea gigas</name>
    <dbReference type="NCBI Taxonomy" id="29159"/>
    <lineage>
        <taxon>Eukaryota</taxon>
        <taxon>Metazoa</taxon>
        <taxon>Spiralia</taxon>
        <taxon>Lophotrochozoa</taxon>
        <taxon>Mollusca</taxon>
        <taxon>Bivalvia</taxon>
        <taxon>Autobranchia</taxon>
        <taxon>Pteriomorphia</taxon>
        <taxon>Ostreida</taxon>
        <taxon>Ostreoidea</taxon>
        <taxon>Ostreidae</taxon>
        <taxon>Magallana</taxon>
    </lineage>
</organism>
<dbReference type="HOGENOM" id="CLU_2225719_0_0_1"/>
<reference evidence="1" key="1">
    <citation type="journal article" date="2012" name="Nature">
        <title>The oyster genome reveals stress adaptation and complexity of shell formation.</title>
        <authorList>
            <person name="Zhang G."/>
            <person name="Fang X."/>
            <person name="Guo X."/>
            <person name="Li L."/>
            <person name="Luo R."/>
            <person name="Xu F."/>
            <person name="Yang P."/>
            <person name="Zhang L."/>
            <person name="Wang X."/>
            <person name="Qi H."/>
            <person name="Xiong Z."/>
            <person name="Que H."/>
            <person name="Xie Y."/>
            <person name="Holland P.W."/>
            <person name="Paps J."/>
            <person name="Zhu Y."/>
            <person name="Wu F."/>
            <person name="Chen Y."/>
            <person name="Wang J."/>
            <person name="Peng C."/>
            <person name="Meng J."/>
            <person name="Yang L."/>
            <person name="Liu J."/>
            <person name="Wen B."/>
            <person name="Zhang N."/>
            <person name="Huang Z."/>
            <person name="Zhu Q."/>
            <person name="Feng Y."/>
            <person name="Mount A."/>
            <person name="Hedgecock D."/>
            <person name="Xu Z."/>
            <person name="Liu Y."/>
            <person name="Domazet-Loso T."/>
            <person name="Du Y."/>
            <person name="Sun X."/>
            <person name="Zhang S."/>
            <person name="Liu B."/>
            <person name="Cheng P."/>
            <person name="Jiang X."/>
            <person name="Li J."/>
            <person name="Fan D."/>
            <person name="Wang W."/>
            <person name="Fu W."/>
            <person name="Wang T."/>
            <person name="Wang B."/>
            <person name="Zhang J."/>
            <person name="Peng Z."/>
            <person name="Li Y."/>
            <person name="Li N."/>
            <person name="Wang J."/>
            <person name="Chen M."/>
            <person name="He Y."/>
            <person name="Tan F."/>
            <person name="Song X."/>
            <person name="Zheng Q."/>
            <person name="Huang R."/>
            <person name="Yang H."/>
            <person name="Du X."/>
            <person name="Chen L."/>
            <person name="Yang M."/>
            <person name="Gaffney P.M."/>
            <person name="Wang S."/>
            <person name="Luo L."/>
            <person name="She Z."/>
            <person name="Ming Y."/>
            <person name="Huang W."/>
            <person name="Zhang S."/>
            <person name="Huang B."/>
            <person name="Zhang Y."/>
            <person name="Qu T."/>
            <person name="Ni P."/>
            <person name="Miao G."/>
            <person name="Wang J."/>
            <person name="Wang Q."/>
            <person name="Steinberg C.E."/>
            <person name="Wang H."/>
            <person name="Li N."/>
            <person name="Qian L."/>
            <person name="Zhang G."/>
            <person name="Li Y."/>
            <person name="Yang H."/>
            <person name="Liu X."/>
            <person name="Wang J."/>
            <person name="Yin Y."/>
            <person name="Wang J."/>
        </authorList>
    </citation>
    <scope>NUCLEOTIDE SEQUENCE [LARGE SCALE GENOMIC DNA]</scope>
    <source>
        <strain evidence="1">05x7-T-G4-1.051#20</strain>
    </source>
</reference>
<sequence length="106" mass="12019">MKEEAEVYEKVHRAMVTEEVTEKRGGLAFGLTFFSLPCIQTTMDPRSSAKDVPRCDLCETDIVQNYCDFCHANLCTPCVGKHISDGYDKHKIVPFQKRGSTLIYPK</sequence>
<proteinExistence type="predicted"/>
<accession>K1QX55</accession>
<dbReference type="InParanoid" id="K1QX55"/>
<name>K1QX55_MAGGI</name>
<evidence type="ECO:0000313" key="1">
    <source>
        <dbReference type="EMBL" id="EKC41497.1"/>
    </source>
</evidence>
<protein>
    <submittedName>
        <fullName evidence="1">Uncharacterized protein</fullName>
    </submittedName>
</protein>
<dbReference type="AlphaFoldDB" id="K1QX55"/>
<dbReference type="GO" id="GO:0008270">
    <property type="term" value="F:zinc ion binding"/>
    <property type="evidence" value="ECO:0007669"/>
    <property type="project" value="InterPro"/>
</dbReference>
<dbReference type="Pfam" id="PF00643">
    <property type="entry name" value="zf-B_box"/>
    <property type="match status" value="1"/>
</dbReference>
<gene>
    <name evidence="1" type="ORF">CGI_10021380</name>
</gene>